<proteinExistence type="predicted"/>
<evidence type="ECO:0000313" key="7">
    <source>
        <dbReference type="EMBL" id="PIM97945.1"/>
    </source>
</evidence>
<feature type="transmembrane region" description="Helical" evidence="5">
    <location>
        <begin position="362"/>
        <end position="381"/>
    </location>
</feature>
<evidence type="ECO:0000256" key="2">
    <source>
        <dbReference type="ARBA" id="ARBA00022692"/>
    </source>
</evidence>
<dbReference type="STRING" id="429701.A0A2G9FXZ5"/>
<keyword evidence="3 5" id="KW-1133">Transmembrane helix</keyword>
<keyword evidence="7" id="KW-0378">Hydrolase</keyword>
<evidence type="ECO:0000259" key="6">
    <source>
        <dbReference type="Pfam" id="PF00149"/>
    </source>
</evidence>
<keyword evidence="7" id="KW-0540">Nuclease</keyword>
<dbReference type="GO" id="GO:0051301">
    <property type="term" value="P:cell division"/>
    <property type="evidence" value="ECO:0007669"/>
    <property type="project" value="UniProtKB-KW"/>
</dbReference>
<keyword evidence="7" id="KW-0269">Exonuclease</keyword>
<keyword evidence="8" id="KW-1185">Reference proteome</keyword>
<keyword evidence="7" id="KW-0131">Cell cycle</keyword>
<dbReference type="InterPro" id="IPR033308">
    <property type="entry name" value="PGAP5/Cdc1/Ted1"/>
</dbReference>
<evidence type="ECO:0000256" key="4">
    <source>
        <dbReference type="ARBA" id="ARBA00023136"/>
    </source>
</evidence>
<dbReference type="AlphaFoldDB" id="A0A2G9FXZ5"/>
<sequence length="525" mass="59642">MWNLTVFLSLVWALSLLYGEWFTYLVPSLWTCSWPHLQRQSSSLLNGADNSSNYVKIAVVTDPQLMDRTSLPLAPKSLALEIAQFYTDLYMRRAFLLSVLPFKPDVVLFLGDYFDGGDKLSDEEWQESLGRFRHIFNLNTLWEASNTRVYYLSGNHDIGYTAFNSHKPEIIKRYEGEFGARNFNVTLGKVDFIAVDAQTLDGHPRSHLTSATWNFVENASKDIDSTPRVLLTHIPLYRPDWTPCGPHRSSPVINQRIYRTNRDQEIVYQNYITKNSSNILLDLIKPALVLSGHDHDQCTVTHMSKHGAVMEHTVGTVSWQQGNLYPSFMLLSASNSTLSDGSTPEDAILTHLCFLPMQTHIYLWYLSLFAMTLVIVLLWPANEVLISRKLGDLMGSIRNLYNSLSSVVKEKNEDENCEYEEIWDAEGSMHLIKKTKKVSSIVSNERNSVERGNAVMRSKARKPMGAEVDASTPDVSIHIGTARTNKSKAKMIIWRLLKALRAILAVAAFNVPIYVLLVFKDWVDK</sequence>
<evidence type="ECO:0000256" key="5">
    <source>
        <dbReference type="SAM" id="Phobius"/>
    </source>
</evidence>
<evidence type="ECO:0000256" key="1">
    <source>
        <dbReference type="ARBA" id="ARBA00004141"/>
    </source>
</evidence>
<evidence type="ECO:0000313" key="8">
    <source>
        <dbReference type="Proteomes" id="UP000231279"/>
    </source>
</evidence>
<dbReference type="GO" id="GO:0016020">
    <property type="term" value="C:membrane"/>
    <property type="evidence" value="ECO:0007669"/>
    <property type="project" value="UniProtKB-SubCell"/>
</dbReference>
<feature type="domain" description="Calcineurin-like phosphoesterase" evidence="6">
    <location>
        <begin position="56"/>
        <end position="296"/>
    </location>
</feature>
<keyword evidence="7" id="KW-0132">Cell division</keyword>
<reference evidence="8" key="1">
    <citation type="journal article" date="2018" name="Gigascience">
        <title>Genome assembly of the Pink Ipe (Handroanthus impetiginosus, Bignoniaceae), a highly valued, ecologically keystone Neotropical timber forest tree.</title>
        <authorList>
            <person name="Silva-Junior O.B."/>
            <person name="Grattapaglia D."/>
            <person name="Novaes E."/>
            <person name="Collevatti R.G."/>
        </authorList>
    </citation>
    <scope>NUCLEOTIDE SEQUENCE [LARGE SCALE GENOMIC DNA]</scope>
    <source>
        <strain evidence="8">cv. UFG-1</strain>
    </source>
</reference>
<name>A0A2G9FXZ5_9LAMI</name>
<comment type="caution">
    <text evidence="7">The sequence shown here is derived from an EMBL/GenBank/DDBJ whole genome shotgun (WGS) entry which is preliminary data.</text>
</comment>
<comment type="subcellular location">
    <subcellularLocation>
        <location evidence="1">Membrane</location>
        <topology evidence="1">Multi-pass membrane protein</topology>
    </subcellularLocation>
</comment>
<dbReference type="CDD" id="cd07384">
    <property type="entry name" value="MPP_Cdc1_like"/>
    <property type="match status" value="1"/>
</dbReference>
<organism evidence="7 8">
    <name type="scientific">Handroanthus impetiginosus</name>
    <dbReference type="NCBI Taxonomy" id="429701"/>
    <lineage>
        <taxon>Eukaryota</taxon>
        <taxon>Viridiplantae</taxon>
        <taxon>Streptophyta</taxon>
        <taxon>Embryophyta</taxon>
        <taxon>Tracheophyta</taxon>
        <taxon>Spermatophyta</taxon>
        <taxon>Magnoliopsida</taxon>
        <taxon>eudicotyledons</taxon>
        <taxon>Gunneridae</taxon>
        <taxon>Pentapetalae</taxon>
        <taxon>asterids</taxon>
        <taxon>lamiids</taxon>
        <taxon>Lamiales</taxon>
        <taxon>Bignoniaceae</taxon>
        <taxon>Crescentiina</taxon>
        <taxon>Tabebuia alliance</taxon>
        <taxon>Handroanthus</taxon>
    </lineage>
</organism>
<dbReference type="GO" id="GO:0005783">
    <property type="term" value="C:endoplasmic reticulum"/>
    <property type="evidence" value="ECO:0007669"/>
    <property type="project" value="TreeGrafter"/>
</dbReference>
<evidence type="ECO:0000256" key="3">
    <source>
        <dbReference type="ARBA" id="ARBA00022989"/>
    </source>
</evidence>
<dbReference type="Gene3D" id="3.60.21.10">
    <property type="match status" value="1"/>
</dbReference>
<dbReference type="SUPFAM" id="SSF56300">
    <property type="entry name" value="Metallo-dependent phosphatases"/>
    <property type="match status" value="1"/>
</dbReference>
<dbReference type="PANTHER" id="PTHR13315">
    <property type="entry name" value="METALLO PHOSPHOESTERASE RELATED"/>
    <property type="match status" value="1"/>
</dbReference>
<keyword evidence="4 5" id="KW-0472">Membrane</keyword>
<dbReference type="Pfam" id="PF00149">
    <property type="entry name" value="Metallophos"/>
    <property type="match status" value="1"/>
</dbReference>
<protein>
    <submittedName>
        <fullName evidence="7">Cell division control protein/predicted DNA repair exonuclease</fullName>
    </submittedName>
</protein>
<keyword evidence="2 5" id="KW-0812">Transmembrane</keyword>
<dbReference type="GO" id="GO:0006506">
    <property type="term" value="P:GPI anchor biosynthetic process"/>
    <property type="evidence" value="ECO:0007669"/>
    <property type="project" value="InterPro"/>
</dbReference>
<dbReference type="EMBL" id="NKXS01008954">
    <property type="protein sequence ID" value="PIM97945.1"/>
    <property type="molecule type" value="Genomic_DNA"/>
</dbReference>
<dbReference type="PANTHER" id="PTHR13315:SF4">
    <property type="entry name" value="METALLOPHOSPHOESTERASE, ISOFORM E"/>
    <property type="match status" value="1"/>
</dbReference>
<dbReference type="OrthoDB" id="5977743at2759"/>
<accession>A0A2G9FXZ5</accession>
<gene>
    <name evidence="7" type="ORF">CDL12_29578</name>
</gene>
<dbReference type="Proteomes" id="UP000231279">
    <property type="component" value="Unassembled WGS sequence"/>
</dbReference>
<dbReference type="FunFam" id="3.60.21.10:FF:000050">
    <property type="entry name" value="Calcineurin-like metallo-phosphoesterase superfamily protein"/>
    <property type="match status" value="1"/>
</dbReference>
<dbReference type="InterPro" id="IPR029052">
    <property type="entry name" value="Metallo-depent_PP-like"/>
</dbReference>
<dbReference type="InterPro" id="IPR004843">
    <property type="entry name" value="Calcineurin-like_PHP"/>
</dbReference>
<dbReference type="GO" id="GO:0004527">
    <property type="term" value="F:exonuclease activity"/>
    <property type="evidence" value="ECO:0007669"/>
    <property type="project" value="UniProtKB-KW"/>
</dbReference>
<feature type="transmembrane region" description="Helical" evidence="5">
    <location>
        <begin position="499"/>
        <end position="519"/>
    </location>
</feature>